<name>A0A974NDY7_9GAMM</name>
<dbReference type="Proteomes" id="UP000595278">
    <property type="component" value="Chromosome"/>
</dbReference>
<organism evidence="1 2">
    <name type="scientific">Entomomonas asaccharolytica</name>
    <dbReference type="NCBI Taxonomy" id="2785331"/>
    <lineage>
        <taxon>Bacteria</taxon>
        <taxon>Pseudomonadati</taxon>
        <taxon>Pseudomonadota</taxon>
        <taxon>Gammaproteobacteria</taxon>
        <taxon>Pseudomonadales</taxon>
        <taxon>Pseudomonadaceae</taxon>
        <taxon>Entomomonas</taxon>
    </lineage>
</organism>
<keyword evidence="2" id="KW-1185">Reference proteome</keyword>
<gene>
    <name evidence="1" type="ORF">JHT90_09950</name>
</gene>
<evidence type="ECO:0000313" key="1">
    <source>
        <dbReference type="EMBL" id="QQP84729.1"/>
    </source>
</evidence>
<proteinExistence type="predicted"/>
<dbReference type="RefSeq" id="WP_201090626.1">
    <property type="nucleotide sequence ID" value="NZ_CP067393.1"/>
</dbReference>
<dbReference type="AlphaFoldDB" id="A0A974NDY7"/>
<accession>A0A974NDY7</accession>
<dbReference type="EMBL" id="CP067393">
    <property type="protein sequence ID" value="QQP84729.1"/>
    <property type="molecule type" value="Genomic_DNA"/>
</dbReference>
<evidence type="ECO:0000313" key="2">
    <source>
        <dbReference type="Proteomes" id="UP000595278"/>
    </source>
</evidence>
<reference evidence="1 2" key="1">
    <citation type="submission" date="2021-01" db="EMBL/GenBank/DDBJ databases">
        <title>Entomomonas sp. F2A isolated from a house cricket (Acheta domesticus).</title>
        <authorList>
            <person name="Spergser J."/>
            <person name="Busse H.-J."/>
        </authorList>
    </citation>
    <scope>NUCLEOTIDE SEQUENCE [LARGE SCALE GENOMIC DNA]</scope>
    <source>
        <strain evidence="1 2">F2A</strain>
    </source>
</reference>
<sequence>MSYTAEEVQAIKAVITVIWSDTVAKKINVNDDVVYVVNKVLQAIENCSKQIEELFSTLNSTVGGLTAFSKHWLLKLASEISQAIDIAMNDPNSGKQNTACVNKAALNFKSELEMASQGIL</sequence>
<protein>
    <submittedName>
        <fullName evidence="1">Uncharacterized protein</fullName>
    </submittedName>
</protein>
<dbReference type="KEGG" id="eaz:JHT90_09950"/>